<proteinExistence type="inferred from homology"/>
<dbReference type="GO" id="GO:0005774">
    <property type="term" value="C:vacuolar membrane"/>
    <property type="evidence" value="ECO:0007669"/>
    <property type="project" value="TreeGrafter"/>
</dbReference>
<evidence type="ECO:0000256" key="2">
    <source>
        <dbReference type="ARBA" id="ARBA00008066"/>
    </source>
</evidence>
<dbReference type="EMBL" id="CAJVPI010000155">
    <property type="protein sequence ID" value="CAG8490888.1"/>
    <property type="molecule type" value="Genomic_DNA"/>
</dbReference>
<keyword evidence="3 6" id="KW-0812">Transmembrane</keyword>
<organism evidence="8 9">
    <name type="scientific">Paraglomus brasilianum</name>
    <dbReference type="NCBI Taxonomy" id="144538"/>
    <lineage>
        <taxon>Eukaryota</taxon>
        <taxon>Fungi</taxon>
        <taxon>Fungi incertae sedis</taxon>
        <taxon>Mucoromycota</taxon>
        <taxon>Glomeromycotina</taxon>
        <taxon>Glomeromycetes</taxon>
        <taxon>Paraglomerales</taxon>
        <taxon>Paraglomeraceae</taxon>
        <taxon>Paraglomus</taxon>
    </lineage>
</organism>
<feature type="transmembrane region" description="Helical" evidence="6">
    <location>
        <begin position="247"/>
        <end position="269"/>
    </location>
</feature>
<feature type="transmembrane region" description="Helical" evidence="6">
    <location>
        <begin position="362"/>
        <end position="384"/>
    </location>
</feature>
<evidence type="ECO:0000313" key="9">
    <source>
        <dbReference type="Proteomes" id="UP000789739"/>
    </source>
</evidence>
<accession>A0A9N8WNW0</accession>
<feature type="transmembrane region" description="Helical" evidence="6">
    <location>
        <begin position="336"/>
        <end position="356"/>
    </location>
</feature>
<evidence type="ECO:0000256" key="4">
    <source>
        <dbReference type="ARBA" id="ARBA00022989"/>
    </source>
</evidence>
<keyword evidence="4 6" id="KW-1133">Transmembrane helix</keyword>
<dbReference type="AlphaFoldDB" id="A0A9N8WNW0"/>
<reference evidence="8" key="1">
    <citation type="submission" date="2021-06" db="EMBL/GenBank/DDBJ databases">
        <authorList>
            <person name="Kallberg Y."/>
            <person name="Tangrot J."/>
            <person name="Rosling A."/>
        </authorList>
    </citation>
    <scope>NUCLEOTIDE SEQUENCE</scope>
    <source>
        <strain evidence="8">BR232B</strain>
    </source>
</reference>
<dbReference type="Pfam" id="PF01490">
    <property type="entry name" value="Aa_trans"/>
    <property type="match status" value="1"/>
</dbReference>
<keyword evidence="5 6" id="KW-0472">Membrane</keyword>
<evidence type="ECO:0000256" key="5">
    <source>
        <dbReference type="ARBA" id="ARBA00023136"/>
    </source>
</evidence>
<protein>
    <submittedName>
        <fullName evidence="8">8739_t:CDS:1</fullName>
    </submittedName>
</protein>
<comment type="similarity">
    <text evidence="2">Belongs to the amino acid/polyamine transporter 2 family.</text>
</comment>
<feature type="transmembrane region" description="Helical" evidence="6">
    <location>
        <begin position="396"/>
        <end position="420"/>
    </location>
</feature>
<evidence type="ECO:0000256" key="6">
    <source>
        <dbReference type="SAM" id="Phobius"/>
    </source>
</evidence>
<dbReference type="PANTHER" id="PTHR22950">
    <property type="entry name" value="AMINO ACID TRANSPORTER"/>
    <property type="match status" value="1"/>
</dbReference>
<dbReference type="PANTHER" id="PTHR22950:SF349">
    <property type="entry name" value="AMINO ACID TRANSPORTER TRANSMEMBRANE DOMAIN-CONTAINING PROTEIN"/>
    <property type="match status" value="1"/>
</dbReference>
<dbReference type="InterPro" id="IPR013057">
    <property type="entry name" value="AA_transpt_TM"/>
</dbReference>
<sequence>MAKDWRNYGAVPIETQAQIEDGRPLTQHEEKGSNVIAYMHIVCVVAGSGTLGMSYAISQGGWVSVSLLILAGIMSTYSNNKLIESLYYNSQSRRSSLSNIAQDAFGKAGTCFVSFLYVVIQTGCPILYLILSGDNLKTLLSKIGIDLSVNLLILICGVTMCVPFVFTKNLKEGAWLSFFGTLSTAFVVFVVCIVSLIDYPNNRSNGHDLVNIRNIPLAMATFNFGYGGNVVYPHIEAGMRTPASWPRVNALAMMTVTAFYLLIGIPGYLTYGHFTVSPIYNNLPAGFSVTLSIAMITIHVLLALPIYLTSFALDIEKFLKIDKSIIGARNEFVYRVFLRVLLMSFIIWVAVSVPFFADWMSFLGAMANGMLIIVIPVLIWVKLVGWKQVKAGERMWIVASMGISIVGACVGTWDAVGVLWRDIANGSN</sequence>
<feature type="transmembrane region" description="Helical" evidence="6">
    <location>
        <begin position="143"/>
        <end position="166"/>
    </location>
</feature>
<feature type="domain" description="Amino acid transporter transmembrane" evidence="7">
    <location>
        <begin position="31"/>
        <end position="410"/>
    </location>
</feature>
<evidence type="ECO:0000256" key="3">
    <source>
        <dbReference type="ARBA" id="ARBA00022692"/>
    </source>
</evidence>
<dbReference type="Proteomes" id="UP000789739">
    <property type="component" value="Unassembled WGS sequence"/>
</dbReference>
<evidence type="ECO:0000313" key="8">
    <source>
        <dbReference type="EMBL" id="CAG8490888.1"/>
    </source>
</evidence>
<name>A0A9N8WNW0_9GLOM</name>
<feature type="transmembrane region" description="Helical" evidence="6">
    <location>
        <begin position="217"/>
        <end position="235"/>
    </location>
</feature>
<keyword evidence="9" id="KW-1185">Reference proteome</keyword>
<dbReference type="GO" id="GO:0015179">
    <property type="term" value="F:L-amino acid transmembrane transporter activity"/>
    <property type="evidence" value="ECO:0007669"/>
    <property type="project" value="TreeGrafter"/>
</dbReference>
<feature type="transmembrane region" description="Helical" evidence="6">
    <location>
        <begin position="63"/>
        <end position="83"/>
    </location>
</feature>
<feature type="transmembrane region" description="Helical" evidence="6">
    <location>
        <begin position="104"/>
        <end position="131"/>
    </location>
</feature>
<feature type="transmembrane region" description="Helical" evidence="6">
    <location>
        <begin position="173"/>
        <end position="197"/>
    </location>
</feature>
<dbReference type="OrthoDB" id="40134at2759"/>
<feature type="transmembrane region" description="Helical" evidence="6">
    <location>
        <begin position="289"/>
        <end position="315"/>
    </location>
</feature>
<gene>
    <name evidence="8" type="ORF">PBRASI_LOCUS2099</name>
</gene>
<comment type="caution">
    <text evidence="8">The sequence shown here is derived from an EMBL/GenBank/DDBJ whole genome shotgun (WGS) entry which is preliminary data.</text>
</comment>
<comment type="subcellular location">
    <subcellularLocation>
        <location evidence="1">Membrane</location>
        <topology evidence="1">Multi-pass membrane protein</topology>
    </subcellularLocation>
</comment>
<evidence type="ECO:0000259" key="7">
    <source>
        <dbReference type="Pfam" id="PF01490"/>
    </source>
</evidence>
<feature type="transmembrane region" description="Helical" evidence="6">
    <location>
        <begin position="35"/>
        <end position="57"/>
    </location>
</feature>
<evidence type="ECO:0000256" key="1">
    <source>
        <dbReference type="ARBA" id="ARBA00004141"/>
    </source>
</evidence>